<dbReference type="GO" id="GO:0016758">
    <property type="term" value="F:hexosyltransferase activity"/>
    <property type="evidence" value="ECO:0007669"/>
    <property type="project" value="TreeGrafter"/>
</dbReference>
<sequence length="181" mass="20943">MIRSLLLTHPEVEFLWWMDSDSMFTDLAFELPWEQYAPFNLVMHGWNDMVYDDRNWIALNTDSFLLRNCQWSLDLLDAHPSSAMGPATSCDGADRRTHLRWSEPSLGREVALWMLDAVAEARGYNMRRVRANLYQIMAALSWVADVVRWAEDTRAWRNPSATILAHGVLLTSSWSITSLKH</sequence>
<dbReference type="AlphaFoldDB" id="A0AAQ3KWB7"/>
<accession>A0AAQ3KWB7</accession>
<keyword evidence="5" id="KW-0333">Golgi apparatus</keyword>
<evidence type="ECO:0000313" key="6">
    <source>
        <dbReference type="EMBL" id="WOL16188.1"/>
    </source>
</evidence>
<dbReference type="Proteomes" id="UP001327560">
    <property type="component" value="Chromosome 8"/>
</dbReference>
<dbReference type="GO" id="GO:0000139">
    <property type="term" value="C:Golgi membrane"/>
    <property type="evidence" value="ECO:0007669"/>
    <property type="project" value="UniProtKB-SubCell"/>
</dbReference>
<dbReference type="GO" id="GO:0005768">
    <property type="term" value="C:endosome"/>
    <property type="evidence" value="ECO:0007669"/>
    <property type="project" value="TreeGrafter"/>
</dbReference>
<gene>
    <name evidence="6" type="ORF">Cni_G24970</name>
</gene>
<keyword evidence="3" id="KW-0808">Transferase</keyword>
<organism evidence="6 7">
    <name type="scientific">Canna indica</name>
    <name type="common">Indian-shot</name>
    <dbReference type="NCBI Taxonomy" id="4628"/>
    <lineage>
        <taxon>Eukaryota</taxon>
        <taxon>Viridiplantae</taxon>
        <taxon>Streptophyta</taxon>
        <taxon>Embryophyta</taxon>
        <taxon>Tracheophyta</taxon>
        <taxon>Spermatophyta</taxon>
        <taxon>Magnoliopsida</taxon>
        <taxon>Liliopsida</taxon>
        <taxon>Zingiberales</taxon>
        <taxon>Cannaceae</taxon>
        <taxon>Canna</taxon>
    </lineage>
</organism>
<protein>
    <submittedName>
        <fullName evidence="6">Xyloglucan 6-xylosyltransferase 1</fullName>
    </submittedName>
</protein>
<evidence type="ECO:0000256" key="3">
    <source>
        <dbReference type="ARBA" id="ARBA00022679"/>
    </source>
</evidence>
<keyword evidence="7" id="KW-1185">Reference proteome</keyword>
<evidence type="ECO:0000256" key="5">
    <source>
        <dbReference type="ARBA" id="ARBA00023034"/>
    </source>
</evidence>
<evidence type="ECO:0000256" key="1">
    <source>
        <dbReference type="ARBA" id="ARBA00004323"/>
    </source>
</evidence>
<name>A0AAQ3KWB7_9LILI</name>
<evidence type="ECO:0000313" key="7">
    <source>
        <dbReference type="Proteomes" id="UP001327560"/>
    </source>
</evidence>
<proteinExistence type="predicted"/>
<dbReference type="InterPro" id="IPR008630">
    <property type="entry name" value="Glyco_trans_34"/>
</dbReference>
<keyword evidence="4" id="KW-0735">Signal-anchor</keyword>
<dbReference type="PANTHER" id="PTHR31311">
    <property type="entry name" value="XYLOGLUCAN 6-XYLOSYLTRANSFERASE 5-RELATED-RELATED"/>
    <property type="match status" value="1"/>
</dbReference>
<reference evidence="6 7" key="1">
    <citation type="submission" date="2023-10" db="EMBL/GenBank/DDBJ databases">
        <title>Chromosome-scale genome assembly provides insights into flower coloration mechanisms of Canna indica.</title>
        <authorList>
            <person name="Li C."/>
        </authorList>
    </citation>
    <scope>NUCLEOTIDE SEQUENCE [LARGE SCALE GENOMIC DNA]</scope>
    <source>
        <tissue evidence="6">Flower</tissue>
    </source>
</reference>
<keyword evidence="2" id="KW-0328">Glycosyltransferase</keyword>
<dbReference type="EMBL" id="CP136897">
    <property type="protein sequence ID" value="WOL16188.1"/>
    <property type="molecule type" value="Genomic_DNA"/>
</dbReference>
<dbReference type="GO" id="GO:0033843">
    <property type="term" value="F:xyloglucan 6-xylosyltransferase activity"/>
    <property type="evidence" value="ECO:0007669"/>
    <property type="project" value="TreeGrafter"/>
</dbReference>
<evidence type="ECO:0000256" key="2">
    <source>
        <dbReference type="ARBA" id="ARBA00022676"/>
    </source>
</evidence>
<dbReference type="Pfam" id="PF05637">
    <property type="entry name" value="Glyco_transf_34"/>
    <property type="match status" value="1"/>
</dbReference>
<dbReference type="GO" id="GO:0009969">
    <property type="term" value="P:xyloglucan biosynthetic process"/>
    <property type="evidence" value="ECO:0007669"/>
    <property type="project" value="TreeGrafter"/>
</dbReference>
<comment type="subcellular location">
    <subcellularLocation>
        <location evidence="1">Golgi apparatus membrane</location>
        <topology evidence="1">Single-pass type II membrane protein</topology>
    </subcellularLocation>
</comment>
<evidence type="ECO:0000256" key="4">
    <source>
        <dbReference type="ARBA" id="ARBA00022968"/>
    </source>
</evidence>
<dbReference type="PANTHER" id="PTHR31311:SF5">
    <property type="entry name" value="XYLOGLUCAN 6-XYLOSYLTRANSFERASE 2"/>
    <property type="match status" value="1"/>
</dbReference>
<keyword evidence="4" id="KW-0812">Transmembrane</keyword>
<dbReference type="GO" id="GO:0005802">
    <property type="term" value="C:trans-Golgi network"/>
    <property type="evidence" value="ECO:0007669"/>
    <property type="project" value="TreeGrafter"/>
</dbReference>
<dbReference type="GO" id="GO:0035252">
    <property type="term" value="F:UDP-xylosyltransferase activity"/>
    <property type="evidence" value="ECO:0007669"/>
    <property type="project" value="TreeGrafter"/>
</dbReference>